<dbReference type="Proteomes" id="UP000017861">
    <property type="component" value="Unassembled WGS sequence"/>
</dbReference>
<dbReference type="PROSITE" id="PS50157">
    <property type="entry name" value="ZINC_FINGER_C2H2_2"/>
    <property type="match status" value="1"/>
</dbReference>
<evidence type="ECO:0000259" key="3">
    <source>
        <dbReference type="PROSITE" id="PS50157"/>
    </source>
</evidence>
<protein>
    <submittedName>
        <fullName evidence="4">L1Tc protein</fullName>
    </submittedName>
</protein>
<evidence type="ECO:0000313" key="4">
    <source>
        <dbReference type="EMBL" id="ESS55753.1"/>
    </source>
</evidence>
<name>V5AUH2_TRYCR</name>
<dbReference type="SMART" id="SM00355">
    <property type="entry name" value="ZnF_C2H2"/>
    <property type="match status" value="2"/>
</dbReference>
<organism evidence="4 5">
    <name type="scientific">Trypanosoma cruzi Dm28c</name>
    <dbReference type="NCBI Taxonomy" id="1416333"/>
    <lineage>
        <taxon>Eukaryota</taxon>
        <taxon>Discoba</taxon>
        <taxon>Euglenozoa</taxon>
        <taxon>Kinetoplastea</taxon>
        <taxon>Metakinetoplastina</taxon>
        <taxon>Trypanosomatida</taxon>
        <taxon>Trypanosomatidae</taxon>
        <taxon>Trypanosoma</taxon>
        <taxon>Schizotrypanum</taxon>
    </lineage>
</organism>
<dbReference type="GO" id="GO:0008270">
    <property type="term" value="F:zinc ion binding"/>
    <property type="evidence" value="ECO:0007669"/>
    <property type="project" value="UniProtKB-KW"/>
</dbReference>
<proteinExistence type="predicted"/>
<accession>V5AUH2</accession>
<evidence type="ECO:0000256" key="2">
    <source>
        <dbReference type="SAM" id="MobiDB-lite"/>
    </source>
</evidence>
<dbReference type="EMBL" id="AYLP01000682">
    <property type="protein sequence ID" value="ESS55753.1"/>
    <property type="molecule type" value="Genomic_DNA"/>
</dbReference>
<reference evidence="4 5" key="1">
    <citation type="journal article" date="2014" name="Genome Announc.">
        <title>Trypanosoma cruzi Clone Dm28c Draft Genome Sequence.</title>
        <authorList>
            <person name="Grisard E.C."/>
            <person name="Teixeira S.M."/>
            <person name="de Almeida L.G."/>
            <person name="Stoco P.H."/>
            <person name="Gerber A.L."/>
            <person name="Talavera-Lopez C."/>
            <person name="Lima O.C."/>
            <person name="Andersson B."/>
            <person name="de Vasconcelos A.T."/>
        </authorList>
    </citation>
    <scope>NUCLEOTIDE SEQUENCE [LARGE SCALE GENOMIC DNA]</scope>
    <source>
        <strain evidence="4 5">Dm28c</strain>
    </source>
</reference>
<feature type="region of interest" description="Disordered" evidence="2">
    <location>
        <begin position="87"/>
        <end position="125"/>
    </location>
</feature>
<dbReference type="InterPro" id="IPR013087">
    <property type="entry name" value="Znf_C2H2_type"/>
</dbReference>
<feature type="region of interest" description="Disordered" evidence="2">
    <location>
        <begin position="1"/>
        <end position="41"/>
    </location>
</feature>
<evidence type="ECO:0000313" key="5">
    <source>
        <dbReference type="Proteomes" id="UP000017861"/>
    </source>
</evidence>
<dbReference type="OrthoDB" id="251413at2759"/>
<dbReference type="AlphaFoldDB" id="V5AUH2"/>
<feature type="domain" description="C2H2-type" evidence="3">
    <location>
        <begin position="38"/>
        <end position="66"/>
    </location>
</feature>
<comment type="caution">
    <text evidence="4">The sequence shown here is derived from an EMBL/GenBank/DDBJ whole genome shotgun (WGS) entry which is preliminary data.</text>
</comment>
<dbReference type="Gene3D" id="3.30.160.60">
    <property type="entry name" value="Classic Zinc Finger"/>
    <property type="match status" value="1"/>
</dbReference>
<gene>
    <name evidence="4" type="ORF">TCDM_12753</name>
</gene>
<keyword evidence="1" id="KW-0862">Zinc</keyword>
<feature type="compositionally biased region" description="Basic residues" evidence="2">
    <location>
        <begin position="27"/>
        <end position="39"/>
    </location>
</feature>
<keyword evidence="1" id="KW-0479">Metal-binding</keyword>
<feature type="compositionally biased region" description="Basic residues" evidence="2">
    <location>
        <begin position="102"/>
        <end position="111"/>
    </location>
</feature>
<keyword evidence="1" id="KW-0863">Zinc-finger</keyword>
<sequence>MRPNNDPTAPGTDTVPPSAREEDVSPARRRTLTRRRKEKCPHCDSTLTGFSNLVSHCRSFHPEHPPPLPELKCDFCDMVFPTRRGTAEHRNRCAHNPEANRHRNSSARRRSLLPQDQPASKSAPIGPRETLHHLLLECPGTLAVRQRLGIEQGLRLGKFSQWQLLHSRKLLSLLDHLFGTQMALYSQTRWQEYREYSSGPLSGPCGCQ</sequence>
<dbReference type="PROSITE" id="PS00028">
    <property type="entry name" value="ZINC_FINGER_C2H2_1"/>
    <property type="match status" value="2"/>
</dbReference>
<evidence type="ECO:0000256" key="1">
    <source>
        <dbReference type="PROSITE-ProRule" id="PRU00042"/>
    </source>
</evidence>
<dbReference type="VEuPathDB" id="TriTrypDB:TCDM_12753"/>